<feature type="domain" description="FAD-binding PCMH-type" evidence="6">
    <location>
        <begin position="311"/>
        <end position="490"/>
    </location>
</feature>
<dbReference type="Pfam" id="PF01565">
    <property type="entry name" value="FAD_binding_4"/>
    <property type="match status" value="1"/>
</dbReference>
<comment type="caution">
    <text evidence="7">The sequence shown here is derived from an EMBL/GenBank/DDBJ whole genome shotgun (WGS) entry which is preliminary data.</text>
</comment>
<reference evidence="8" key="1">
    <citation type="journal article" date="2019" name="Int. J. Syst. Evol. Microbiol.">
        <title>The Global Catalogue of Microorganisms (GCM) 10K type strain sequencing project: providing services to taxonomists for standard genome sequencing and annotation.</title>
        <authorList>
            <consortium name="The Broad Institute Genomics Platform"/>
            <consortium name="The Broad Institute Genome Sequencing Center for Infectious Disease"/>
            <person name="Wu L."/>
            <person name="Ma J."/>
        </authorList>
    </citation>
    <scope>NUCLEOTIDE SEQUENCE [LARGE SCALE GENOMIC DNA]</scope>
    <source>
        <strain evidence="8">CGMCC 4.1467</strain>
    </source>
</reference>
<dbReference type="EMBL" id="JBHTBS010000011">
    <property type="protein sequence ID" value="MFC7339004.1"/>
    <property type="molecule type" value="Genomic_DNA"/>
</dbReference>
<evidence type="ECO:0000313" key="7">
    <source>
        <dbReference type="EMBL" id="MFC7339004.1"/>
    </source>
</evidence>
<dbReference type="Gene3D" id="3.30.465.10">
    <property type="match status" value="1"/>
</dbReference>
<gene>
    <name evidence="7" type="ORF">ACFQY0_17540</name>
</gene>
<keyword evidence="4 7" id="KW-0808">Transferase</keyword>
<evidence type="ECO:0000256" key="3">
    <source>
        <dbReference type="ARBA" id="ARBA00022630"/>
    </source>
</evidence>
<dbReference type="InterPro" id="IPR016164">
    <property type="entry name" value="FAD-linked_Oxase-like_C"/>
</dbReference>
<dbReference type="InterPro" id="IPR011610">
    <property type="entry name" value="SAM_mthyl_Trfase_ML2640-like"/>
</dbReference>
<dbReference type="GO" id="GO:0032259">
    <property type="term" value="P:methylation"/>
    <property type="evidence" value="ECO:0007669"/>
    <property type="project" value="UniProtKB-KW"/>
</dbReference>
<keyword evidence="2 7" id="KW-0489">Methyltransferase</keyword>
<organism evidence="7 8">
    <name type="scientific">Haloferula chungangensis</name>
    <dbReference type="NCBI Taxonomy" id="1048331"/>
    <lineage>
        <taxon>Bacteria</taxon>
        <taxon>Pseudomonadati</taxon>
        <taxon>Verrucomicrobiota</taxon>
        <taxon>Verrucomicrobiia</taxon>
        <taxon>Verrucomicrobiales</taxon>
        <taxon>Verrucomicrobiaceae</taxon>
        <taxon>Haloferula</taxon>
    </lineage>
</organism>
<dbReference type="SUPFAM" id="SSF56176">
    <property type="entry name" value="FAD-binding/transporter-associated domain-like"/>
    <property type="match status" value="1"/>
</dbReference>
<evidence type="ECO:0000256" key="5">
    <source>
        <dbReference type="ARBA" id="ARBA00022827"/>
    </source>
</evidence>
<evidence type="ECO:0000256" key="2">
    <source>
        <dbReference type="ARBA" id="ARBA00022603"/>
    </source>
</evidence>
<dbReference type="Gene3D" id="3.30.43.10">
    <property type="entry name" value="Uridine Diphospho-n-acetylenolpyruvylglucosamine Reductase, domain 2"/>
    <property type="match status" value="1"/>
</dbReference>
<dbReference type="NCBIfam" id="TIGR00027">
    <property type="entry name" value="mthyl_TIGR00027"/>
    <property type="match status" value="1"/>
</dbReference>
<keyword evidence="5" id="KW-0274">FAD</keyword>
<dbReference type="InterPro" id="IPR016167">
    <property type="entry name" value="FAD-bd_PCMH_sub1"/>
</dbReference>
<accession>A0ABW2LCC6</accession>
<sequence>MHATQPSDTAILIARSLLLSSLEPELKRLVAEEETAAIKRLLALCDRHDRFARAMEIPALRQILRFAEACLLPGIIAHYLVRKRQIEDHVEEAIANGCQQVVILGAGFDTLAWRLHRKHPHTHFIELDHPATQQVKRDALGEAINFTLRPIDFLTVLPSSVLADVETWDGTSTAFVAEGLTMYLPSKRVEELVSDLAKSTGPNGSVVFTFMERRPDGSIQFQNQNPLVTYWLGERSEPFLWGISRIELPTFLRSHGLKMTGLHADSDFRNNQLSPRQLHHLPLAKGELLCVATPLPRRDIELHCNDKHSKLNPVTVAEVLRPKSEMEVIQAVRRAAKDSRTISICGARHAMGGQQFGSGTLLIDLSQLTTLHTIDTRRGLVEAGAGIMWPALIEGLHAQQAGSTFVWSIRQKQTGADDLTLGGSLAANIHGRGLKMRPIIDDVEAFTLIDGDGRRHRCSRRENAELFRLAIGGYGCFGVITSVLLRLAPRQKLERLVEITTIDKLSFKLNERIADGSVFGDFQFSIDEKSPDFLNCGVLSTYHPVDASTPMPIKQLELDHSDWEELIHLAHHDRSRVFKVYSDFYLSTHHSLHWSDTHQLSVYLEDYHSKLDHDCHAEVPASEMISEFYVPREDLAAFMLAAADLLKSDNPPVIYGTIRLIQRDNESFLAWARGDFACIIFNLHTEHSDEGVERTSAAIRALIDLALSFGGSYYLTYHRWARHDQVGQAHPHFREFLEKKEQFDPGRRFQSEWWRHHRSLLAPA</sequence>
<proteinExistence type="inferred from homology"/>
<dbReference type="InterPro" id="IPR036318">
    <property type="entry name" value="FAD-bd_PCMH-like_sf"/>
</dbReference>
<dbReference type="GO" id="GO:0008168">
    <property type="term" value="F:methyltransferase activity"/>
    <property type="evidence" value="ECO:0007669"/>
    <property type="project" value="UniProtKB-KW"/>
</dbReference>
<keyword evidence="8" id="KW-1185">Reference proteome</keyword>
<dbReference type="PANTHER" id="PTHR43762">
    <property type="entry name" value="L-GULONOLACTONE OXIDASE"/>
    <property type="match status" value="1"/>
</dbReference>
<dbReference type="InterPro" id="IPR029063">
    <property type="entry name" value="SAM-dependent_MTases_sf"/>
</dbReference>
<keyword evidence="3" id="KW-0285">Flavoprotein</keyword>
<dbReference type="Gene3D" id="3.40.50.150">
    <property type="entry name" value="Vaccinia Virus protein VP39"/>
    <property type="match status" value="1"/>
</dbReference>
<protein>
    <submittedName>
        <fullName evidence="7">SAM-dependent methyltransferase</fullName>
        <ecNumber evidence="7">2.1.1.-</ecNumber>
    </submittedName>
</protein>
<dbReference type="EC" id="2.1.1.-" evidence="7"/>
<dbReference type="PANTHER" id="PTHR43762:SF1">
    <property type="entry name" value="D-ARABINONO-1,4-LACTONE OXIDASE"/>
    <property type="match status" value="1"/>
</dbReference>
<dbReference type="InterPro" id="IPR007213">
    <property type="entry name" value="Ppm1/Ppm2/Tcmp"/>
</dbReference>
<dbReference type="Pfam" id="PF04072">
    <property type="entry name" value="LCM"/>
    <property type="match status" value="1"/>
</dbReference>
<evidence type="ECO:0000259" key="6">
    <source>
        <dbReference type="PROSITE" id="PS51387"/>
    </source>
</evidence>
<dbReference type="InterPro" id="IPR006094">
    <property type="entry name" value="Oxid_FAD_bind_N"/>
</dbReference>
<dbReference type="SUPFAM" id="SSF53335">
    <property type="entry name" value="S-adenosyl-L-methionine-dependent methyltransferases"/>
    <property type="match status" value="1"/>
</dbReference>
<dbReference type="InterPro" id="IPR010031">
    <property type="entry name" value="FAD_lactone_oxidase-like"/>
</dbReference>
<evidence type="ECO:0000313" key="8">
    <source>
        <dbReference type="Proteomes" id="UP001596472"/>
    </source>
</evidence>
<dbReference type="InterPro" id="IPR016166">
    <property type="entry name" value="FAD-bd_PCMH"/>
</dbReference>
<evidence type="ECO:0000256" key="4">
    <source>
        <dbReference type="ARBA" id="ARBA00022679"/>
    </source>
</evidence>
<dbReference type="Proteomes" id="UP001596472">
    <property type="component" value="Unassembled WGS sequence"/>
</dbReference>
<dbReference type="SUPFAM" id="SSF55103">
    <property type="entry name" value="FAD-linked oxidases, C-terminal domain"/>
    <property type="match status" value="1"/>
</dbReference>
<dbReference type="PROSITE" id="PS51387">
    <property type="entry name" value="FAD_PCMH"/>
    <property type="match status" value="1"/>
</dbReference>
<evidence type="ECO:0000256" key="1">
    <source>
        <dbReference type="ARBA" id="ARBA00008138"/>
    </source>
</evidence>
<comment type="similarity">
    <text evidence="1">Belongs to the UPF0677 family.</text>
</comment>
<dbReference type="RefSeq" id="WP_379715057.1">
    <property type="nucleotide sequence ID" value="NZ_JBHTBS010000011.1"/>
</dbReference>
<name>A0ABW2LCC6_9BACT</name>
<dbReference type="InterPro" id="IPR016169">
    <property type="entry name" value="FAD-bd_PCMH_sub2"/>
</dbReference>